<organism evidence="1 2">
    <name type="scientific">Haloarcula sebkhae</name>
    <dbReference type="NCBI Taxonomy" id="932660"/>
    <lineage>
        <taxon>Archaea</taxon>
        <taxon>Methanobacteriati</taxon>
        <taxon>Methanobacteriota</taxon>
        <taxon>Stenosarchaea group</taxon>
        <taxon>Halobacteria</taxon>
        <taxon>Halobacteriales</taxon>
        <taxon>Haloarculaceae</taxon>
        <taxon>Haloarcula</taxon>
    </lineage>
</organism>
<evidence type="ECO:0000313" key="2">
    <source>
        <dbReference type="Proteomes" id="UP001589559"/>
    </source>
</evidence>
<name>A0ACC6VRW2_9EURY</name>
<sequence>MGHTCSSPPSTGLATIVRSILRELPGSDPSKTTPRDELIATLQERVTEPTVVVLDEGDDLPETDILDVLRCVPDMSWIAICHDDIDWLSRVDESIRHGLTDRSPQLDKFTTGELTDILDARQRVGLEGGVISRGQLRTLADDAAEIARRGIFALRAAAELAEERGHSTIEDIDVADSFARARRQLREQALESLLFHHLVLYEIIRRKGRIRTAAVNDRMMRLQLLPTMAATRRRSRSENGERSSRNSLRTTSPIVMARDRGGSTGHAIRRSHRHLT</sequence>
<evidence type="ECO:0000313" key="1">
    <source>
        <dbReference type="EMBL" id="MFB9813626.1"/>
    </source>
</evidence>
<accession>A0ACC6VRW2</accession>
<reference evidence="1" key="1">
    <citation type="submission" date="2024-09" db="EMBL/GenBank/DDBJ databases">
        <authorList>
            <person name="Sun Q."/>
            <person name="Mori K."/>
        </authorList>
    </citation>
    <scope>NUCLEOTIDE SEQUENCE</scope>
    <source>
        <strain evidence="1">JCM 19018</strain>
    </source>
</reference>
<protein>
    <submittedName>
        <fullName evidence="1">Orc1/cdc6 family replication initiation protein</fullName>
    </submittedName>
</protein>
<proteinExistence type="predicted"/>
<gene>
    <name evidence="1" type="ORF">ACFFN7_19980</name>
</gene>
<keyword evidence="2" id="KW-1185">Reference proteome</keyword>
<comment type="caution">
    <text evidence="1">The sequence shown here is derived from an EMBL/GenBank/DDBJ whole genome shotgun (WGS) entry which is preliminary data.</text>
</comment>
<dbReference type="Proteomes" id="UP001589559">
    <property type="component" value="Unassembled WGS sequence"/>
</dbReference>
<dbReference type="EMBL" id="JBHMAK010000015">
    <property type="protein sequence ID" value="MFB9813626.1"/>
    <property type="molecule type" value="Genomic_DNA"/>
</dbReference>